<evidence type="ECO:0000313" key="1">
    <source>
        <dbReference type="EMBL" id="KAI5329264.1"/>
    </source>
</evidence>
<comment type="caution">
    <text evidence="1">The sequence shown here is derived from an EMBL/GenBank/DDBJ whole genome shotgun (WGS) entry which is preliminary data.</text>
</comment>
<accession>A0AAD4VQ58</accession>
<dbReference type="Proteomes" id="UP001054821">
    <property type="component" value="Chromosome 5"/>
</dbReference>
<evidence type="ECO:0000313" key="2">
    <source>
        <dbReference type="Proteomes" id="UP001054821"/>
    </source>
</evidence>
<organism evidence="1 2">
    <name type="scientific">Prunus dulcis</name>
    <name type="common">Almond</name>
    <name type="synonym">Amygdalus dulcis</name>
    <dbReference type="NCBI Taxonomy" id="3755"/>
    <lineage>
        <taxon>Eukaryota</taxon>
        <taxon>Viridiplantae</taxon>
        <taxon>Streptophyta</taxon>
        <taxon>Embryophyta</taxon>
        <taxon>Tracheophyta</taxon>
        <taxon>Spermatophyta</taxon>
        <taxon>Magnoliopsida</taxon>
        <taxon>eudicotyledons</taxon>
        <taxon>Gunneridae</taxon>
        <taxon>Pentapetalae</taxon>
        <taxon>rosids</taxon>
        <taxon>fabids</taxon>
        <taxon>Rosales</taxon>
        <taxon>Rosaceae</taxon>
        <taxon>Amygdaloideae</taxon>
        <taxon>Amygdaleae</taxon>
        <taxon>Prunus</taxon>
    </lineage>
</organism>
<reference evidence="1 2" key="1">
    <citation type="journal article" date="2022" name="G3 (Bethesda)">
        <title>Whole-genome sequence and methylome profiling of the almond [Prunus dulcis (Mill.) D.A. Webb] cultivar 'Nonpareil'.</title>
        <authorList>
            <person name="D'Amico-Willman K.M."/>
            <person name="Ouma W.Z."/>
            <person name="Meulia T."/>
            <person name="Sideli G.M."/>
            <person name="Gradziel T.M."/>
            <person name="Fresnedo-Ramirez J."/>
        </authorList>
    </citation>
    <scope>NUCLEOTIDE SEQUENCE [LARGE SCALE GENOMIC DNA]</scope>
    <source>
        <strain evidence="1">Clone GOH B32 T37-40</strain>
    </source>
</reference>
<name>A0AAD4VQ58_PRUDU</name>
<gene>
    <name evidence="1" type="ORF">L3X38_028661</name>
</gene>
<dbReference type="EMBL" id="JAJFAZ020000005">
    <property type="protein sequence ID" value="KAI5329264.1"/>
    <property type="molecule type" value="Genomic_DNA"/>
</dbReference>
<protein>
    <submittedName>
        <fullName evidence="1">Uncharacterized protein</fullName>
    </submittedName>
</protein>
<sequence>MCFSVTSSTTTDDDPTTYFRDFSTSYLEDRISHVSEDVNPMAHFHDSFASTAGDTSSSVSKDVGSLKQIKGVGVVKVQASDVQLETLDWMSNSKDNQQEMDREQKIVSDNFSLQQAIRKFGLQRSSNVVSGVTSGTEFEPLQSFSPNSSASFAEKHFIMEENDSSALSTVDDLEQNSLPSGLSLTHLKLIDH</sequence>
<dbReference type="AlphaFoldDB" id="A0AAD4VQ58"/>
<proteinExistence type="predicted"/>
<keyword evidence="2" id="KW-1185">Reference proteome</keyword>